<proteinExistence type="predicted"/>
<keyword evidence="2" id="KW-1185">Reference proteome</keyword>
<evidence type="ECO:0000313" key="1">
    <source>
        <dbReference type="EMBL" id="KAB8222054.1"/>
    </source>
</evidence>
<accession>A0A5N6EZM6</accession>
<dbReference type="Proteomes" id="UP000326799">
    <property type="component" value="Unassembled WGS sequence"/>
</dbReference>
<dbReference type="EMBL" id="ML733415">
    <property type="protein sequence ID" value="KAB8222054.1"/>
    <property type="molecule type" value="Genomic_DNA"/>
</dbReference>
<name>A0A5N6EZM6_9EURO</name>
<gene>
    <name evidence="1" type="ORF">BDV33DRAFT_169354</name>
</gene>
<sequence length="53" mass="6000">MFQYCSCSEGRLISRNAKSQNLQDNMTVCGKAVFSQLGQRRASTMVHTFSFSF</sequence>
<evidence type="ECO:0000313" key="2">
    <source>
        <dbReference type="Proteomes" id="UP000326799"/>
    </source>
</evidence>
<reference evidence="1 2" key="1">
    <citation type="submission" date="2019-04" db="EMBL/GenBank/DDBJ databases">
        <title>Fungal friends and foes A comparative genomics study of 23 Aspergillus species from section Flavi.</title>
        <authorList>
            <consortium name="DOE Joint Genome Institute"/>
            <person name="Kjaerbolling I."/>
            <person name="Vesth T.C."/>
            <person name="Frisvad J.C."/>
            <person name="Nybo J.L."/>
            <person name="Theobald S."/>
            <person name="Kildgaard S."/>
            <person name="Petersen T.I."/>
            <person name="Kuo A."/>
            <person name="Sato A."/>
            <person name="Lyhne E.K."/>
            <person name="Kogle M.E."/>
            <person name="Wiebenga A."/>
            <person name="Kun R.S."/>
            <person name="Lubbers R.J."/>
            <person name="Makela M.R."/>
            <person name="Barry K."/>
            <person name="Chovatia M."/>
            <person name="Clum A."/>
            <person name="Daum C."/>
            <person name="Haridas S."/>
            <person name="He G."/>
            <person name="LaButti K."/>
            <person name="Lipzen A."/>
            <person name="Mondo S."/>
            <person name="Pangilinan J."/>
            <person name="Riley R."/>
            <person name="Salamov A."/>
            <person name="Simmons B.A."/>
            <person name="Magnuson J.K."/>
            <person name="Henrissat B."/>
            <person name="Mortensen U.H."/>
            <person name="Larsen T.O."/>
            <person name="De vries R.P."/>
            <person name="Grigoriev I.V."/>
            <person name="Machida M."/>
            <person name="Baker S.E."/>
            <person name="Andersen M.R."/>
        </authorList>
    </citation>
    <scope>NUCLEOTIDE SEQUENCE [LARGE SCALE GENOMIC DNA]</scope>
    <source>
        <strain evidence="1 2">CBS 126849</strain>
    </source>
</reference>
<dbReference type="AlphaFoldDB" id="A0A5N6EZM6"/>
<organism evidence="1 2">
    <name type="scientific">Aspergillus novoparasiticus</name>
    <dbReference type="NCBI Taxonomy" id="986946"/>
    <lineage>
        <taxon>Eukaryota</taxon>
        <taxon>Fungi</taxon>
        <taxon>Dikarya</taxon>
        <taxon>Ascomycota</taxon>
        <taxon>Pezizomycotina</taxon>
        <taxon>Eurotiomycetes</taxon>
        <taxon>Eurotiomycetidae</taxon>
        <taxon>Eurotiales</taxon>
        <taxon>Aspergillaceae</taxon>
        <taxon>Aspergillus</taxon>
        <taxon>Aspergillus subgen. Circumdati</taxon>
    </lineage>
</organism>
<protein>
    <submittedName>
        <fullName evidence="1">Uncharacterized protein</fullName>
    </submittedName>
</protein>